<evidence type="ECO:0000313" key="3">
    <source>
        <dbReference type="EMBL" id="GLU47132.1"/>
    </source>
</evidence>
<name>A0A9W6UHW9_9ACTN</name>
<proteinExistence type="predicted"/>
<dbReference type="Proteomes" id="UP001165092">
    <property type="component" value="Unassembled WGS sequence"/>
</dbReference>
<feature type="signal peptide" evidence="2">
    <location>
        <begin position="1"/>
        <end position="25"/>
    </location>
</feature>
<keyword evidence="2" id="KW-0732">Signal</keyword>
<dbReference type="AlphaFoldDB" id="A0A9W6UHW9"/>
<feature type="chain" id="PRO_5040905348" evidence="2">
    <location>
        <begin position="26"/>
        <end position="256"/>
    </location>
</feature>
<accession>A0A9W6UHW9</accession>
<reference evidence="3" key="1">
    <citation type="submission" date="2023-02" db="EMBL/GenBank/DDBJ databases">
        <title>Nocardiopsis ansamitocini NBRC 112285.</title>
        <authorList>
            <person name="Ichikawa N."/>
            <person name="Sato H."/>
            <person name="Tonouchi N."/>
        </authorList>
    </citation>
    <scope>NUCLEOTIDE SEQUENCE</scope>
    <source>
        <strain evidence="3">NBRC 112285</strain>
    </source>
</reference>
<feature type="region of interest" description="Disordered" evidence="1">
    <location>
        <begin position="110"/>
        <end position="256"/>
    </location>
</feature>
<gene>
    <name evidence="3" type="ORF">Nans01_14830</name>
</gene>
<evidence type="ECO:0000313" key="4">
    <source>
        <dbReference type="Proteomes" id="UP001165092"/>
    </source>
</evidence>
<dbReference type="EMBL" id="BSQG01000002">
    <property type="protein sequence ID" value="GLU47132.1"/>
    <property type="molecule type" value="Genomic_DNA"/>
</dbReference>
<evidence type="ECO:0000256" key="2">
    <source>
        <dbReference type="SAM" id="SignalP"/>
    </source>
</evidence>
<sequence length="256" mass="25611">MARRLMVIGGFMATAWLVGSAPAGADALATLDRATEAVTTTAAEHSTAGTELLSVAHTAENIVSGARSAVTETVPATVVGEQHPEIVLPDLQGLHQSTTPVGAIVGITQPAGPARAVPPRTLPAEPAVENGTETEAEPTPRESAEAPVLNASPSPSPSVSPHQPAARSGPTAFTAGALTHAPAPAPVLPDEPVASAHQSVSAGSPQAQSGAFPGGFAGYLAHQPVAPKGDALASATRHALELVPQQPADEHFSSPD</sequence>
<protein>
    <submittedName>
        <fullName evidence="3">Uncharacterized protein</fullName>
    </submittedName>
</protein>
<evidence type="ECO:0000256" key="1">
    <source>
        <dbReference type="SAM" id="MobiDB-lite"/>
    </source>
</evidence>
<comment type="caution">
    <text evidence="3">The sequence shown here is derived from an EMBL/GenBank/DDBJ whole genome shotgun (WGS) entry which is preliminary data.</text>
</comment>
<organism evidence="3 4">
    <name type="scientific">Nocardiopsis ansamitocini</name>
    <dbReference type="NCBI Taxonomy" id="1670832"/>
    <lineage>
        <taxon>Bacteria</taxon>
        <taxon>Bacillati</taxon>
        <taxon>Actinomycetota</taxon>
        <taxon>Actinomycetes</taxon>
        <taxon>Streptosporangiales</taxon>
        <taxon>Nocardiopsidaceae</taxon>
        <taxon>Nocardiopsis</taxon>
    </lineage>
</organism>
<keyword evidence="4" id="KW-1185">Reference proteome</keyword>
<feature type="compositionally biased region" description="Polar residues" evidence="1">
    <location>
        <begin position="196"/>
        <end position="209"/>
    </location>
</feature>
<dbReference type="RefSeq" id="WP_285758136.1">
    <property type="nucleotide sequence ID" value="NZ_BSQG01000002.1"/>
</dbReference>